<feature type="region of interest" description="Disordered" evidence="1">
    <location>
        <begin position="139"/>
        <end position="174"/>
    </location>
</feature>
<feature type="compositionally biased region" description="Basic and acidic residues" evidence="1">
    <location>
        <begin position="141"/>
        <end position="163"/>
    </location>
</feature>
<sequence>MYCLVNSVQTLWAELKENGETEDYEKSENVEHFWVKWMREGTRVTWTEATREYIDPDWIRFPMRSTPRFSDLFSELKPRDRSFRTKDNRPPERNDNFWKSFGDQIQRELKHLLKPFRVPDKNFFTNSFHNWTFKSSRKIRRDSPRGRRGVTQEHPRDPNDEVHTSNSSHEMTNGINSTFNTTNEMTMEEISPEDVLRAVFPDEYM</sequence>
<accession>A0A4Y2LVE1</accession>
<feature type="compositionally biased region" description="Polar residues" evidence="1">
    <location>
        <begin position="164"/>
        <end position="174"/>
    </location>
</feature>
<evidence type="ECO:0000313" key="3">
    <source>
        <dbReference type="Proteomes" id="UP000499080"/>
    </source>
</evidence>
<comment type="caution">
    <text evidence="2">The sequence shown here is derived from an EMBL/GenBank/DDBJ whole genome shotgun (WGS) entry which is preliminary data.</text>
</comment>
<protein>
    <submittedName>
        <fullName evidence="2">Uncharacterized protein</fullName>
    </submittedName>
</protein>
<proteinExistence type="predicted"/>
<dbReference type="Proteomes" id="UP000499080">
    <property type="component" value="Unassembled WGS sequence"/>
</dbReference>
<evidence type="ECO:0000256" key="1">
    <source>
        <dbReference type="SAM" id="MobiDB-lite"/>
    </source>
</evidence>
<organism evidence="2 3">
    <name type="scientific">Araneus ventricosus</name>
    <name type="common">Orbweaver spider</name>
    <name type="synonym">Epeira ventricosa</name>
    <dbReference type="NCBI Taxonomy" id="182803"/>
    <lineage>
        <taxon>Eukaryota</taxon>
        <taxon>Metazoa</taxon>
        <taxon>Ecdysozoa</taxon>
        <taxon>Arthropoda</taxon>
        <taxon>Chelicerata</taxon>
        <taxon>Arachnida</taxon>
        <taxon>Araneae</taxon>
        <taxon>Araneomorphae</taxon>
        <taxon>Entelegynae</taxon>
        <taxon>Araneoidea</taxon>
        <taxon>Araneidae</taxon>
        <taxon>Araneus</taxon>
    </lineage>
</organism>
<dbReference type="EMBL" id="BGPR01006413">
    <property type="protein sequence ID" value="GBN18791.1"/>
    <property type="molecule type" value="Genomic_DNA"/>
</dbReference>
<evidence type="ECO:0000313" key="2">
    <source>
        <dbReference type="EMBL" id="GBN18791.1"/>
    </source>
</evidence>
<dbReference type="AlphaFoldDB" id="A0A4Y2LVE1"/>
<name>A0A4Y2LVE1_ARAVE</name>
<reference evidence="2 3" key="1">
    <citation type="journal article" date="2019" name="Sci. Rep.">
        <title>Orb-weaving spider Araneus ventricosus genome elucidates the spidroin gene catalogue.</title>
        <authorList>
            <person name="Kono N."/>
            <person name="Nakamura H."/>
            <person name="Ohtoshi R."/>
            <person name="Moran D.A.P."/>
            <person name="Shinohara A."/>
            <person name="Yoshida Y."/>
            <person name="Fujiwara M."/>
            <person name="Mori M."/>
            <person name="Tomita M."/>
            <person name="Arakawa K."/>
        </authorList>
    </citation>
    <scope>NUCLEOTIDE SEQUENCE [LARGE SCALE GENOMIC DNA]</scope>
</reference>
<gene>
    <name evidence="2" type="ORF">AVEN_39716_1</name>
</gene>
<keyword evidence="3" id="KW-1185">Reference proteome</keyword>